<dbReference type="InterPro" id="IPR036770">
    <property type="entry name" value="Ankyrin_rpt-contain_sf"/>
</dbReference>
<accession>A0A6S7FWZ7</accession>
<dbReference type="PROSITE" id="PS00028">
    <property type="entry name" value="ZINC_FINGER_C2H2_1"/>
    <property type="match status" value="1"/>
</dbReference>
<evidence type="ECO:0000256" key="7">
    <source>
        <dbReference type="ARBA" id="ARBA00022759"/>
    </source>
</evidence>
<dbReference type="InterPro" id="IPR047139">
    <property type="entry name" value="ANKZ1/VMS1"/>
</dbReference>
<feature type="compositionally biased region" description="Basic and acidic residues" evidence="15">
    <location>
        <begin position="595"/>
        <end position="615"/>
    </location>
</feature>
<feature type="active site" evidence="14">
    <location>
        <position position="193"/>
    </location>
</feature>
<keyword evidence="7 14" id="KW-0255">Endonuclease</keyword>
<evidence type="ECO:0000256" key="12">
    <source>
        <dbReference type="ARBA" id="ARBA00023054"/>
    </source>
</evidence>
<keyword evidence="6" id="KW-0677">Repeat</keyword>
<feature type="repeat" description="ANK" evidence="13">
    <location>
        <begin position="493"/>
        <end position="525"/>
    </location>
</feature>
<keyword evidence="4 14" id="KW-0540">Nuclease</keyword>
<evidence type="ECO:0000313" key="18">
    <source>
        <dbReference type="Proteomes" id="UP001152795"/>
    </source>
</evidence>
<dbReference type="GO" id="GO:0008270">
    <property type="term" value="F:zinc ion binding"/>
    <property type="evidence" value="ECO:0007669"/>
    <property type="project" value="UniProtKB-KW"/>
</dbReference>
<evidence type="ECO:0000256" key="5">
    <source>
        <dbReference type="ARBA" id="ARBA00022723"/>
    </source>
</evidence>
<dbReference type="GO" id="GO:0004519">
    <property type="term" value="F:endonuclease activity"/>
    <property type="evidence" value="ECO:0007669"/>
    <property type="project" value="UniProtKB-KW"/>
</dbReference>
<keyword evidence="11 13" id="KW-0040">ANK repeat</keyword>
<dbReference type="InterPro" id="IPR013087">
    <property type="entry name" value="Znf_C2H2_type"/>
</dbReference>
<dbReference type="InterPro" id="IPR041540">
    <property type="entry name" value="VATC"/>
</dbReference>
<keyword evidence="3 14" id="KW-0963">Cytoplasm</keyword>
<dbReference type="EMBL" id="CACRXK020000772">
    <property type="protein sequence ID" value="CAB3984684.1"/>
    <property type="molecule type" value="Genomic_DNA"/>
</dbReference>
<dbReference type="GO" id="GO:0016787">
    <property type="term" value="F:hydrolase activity"/>
    <property type="evidence" value="ECO:0007669"/>
    <property type="project" value="UniProtKB-KW"/>
</dbReference>
<protein>
    <submittedName>
        <fullName evidence="17">Ankyrin repeat and zinc finger domain-containing 1</fullName>
    </submittedName>
</protein>
<evidence type="ECO:0000256" key="11">
    <source>
        <dbReference type="ARBA" id="ARBA00023043"/>
    </source>
</evidence>
<dbReference type="PANTHER" id="PTHR16036">
    <property type="entry name" value="ANKYRIN REPEAT AND ZINC FINGER DOMAIN-CONTAINING PROTEIN 1"/>
    <property type="match status" value="1"/>
</dbReference>
<keyword evidence="9 14" id="KW-0378">Hydrolase</keyword>
<dbReference type="InterPro" id="IPR002110">
    <property type="entry name" value="Ankyrin_rpt"/>
</dbReference>
<keyword evidence="18" id="KW-1185">Reference proteome</keyword>
<dbReference type="PROSITE" id="PS52044">
    <property type="entry name" value="VLRF1"/>
    <property type="match status" value="1"/>
</dbReference>
<reference evidence="17" key="1">
    <citation type="submission" date="2020-04" db="EMBL/GenBank/DDBJ databases">
        <authorList>
            <person name="Alioto T."/>
            <person name="Alioto T."/>
            <person name="Gomez Garrido J."/>
        </authorList>
    </citation>
    <scope>NUCLEOTIDE SEQUENCE</scope>
    <source>
        <strain evidence="17">A484AB</strain>
    </source>
</reference>
<dbReference type="Pfam" id="PF00023">
    <property type="entry name" value="Ank"/>
    <property type="match status" value="1"/>
</dbReference>
<comment type="caution">
    <text evidence="17">The sequence shown here is derived from an EMBL/GenBank/DDBJ whole genome shotgun (WGS) entry which is preliminary data.</text>
</comment>
<evidence type="ECO:0000256" key="1">
    <source>
        <dbReference type="ARBA" id="ARBA00004496"/>
    </source>
</evidence>
<feature type="compositionally biased region" description="Basic and acidic residues" evidence="15">
    <location>
        <begin position="371"/>
        <end position="385"/>
    </location>
</feature>
<evidence type="ECO:0000256" key="10">
    <source>
        <dbReference type="ARBA" id="ARBA00022833"/>
    </source>
</evidence>
<keyword evidence="5" id="KW-0479">Metal-binding</keyword>
<keyword evidence="12" id="KW-0175">Coiled coil</keyword>
<evidence type="ECO:0000256" key="9">
    <source>
        <dbReference type="ARBA" id="ARBA00022801"/>
    </source>
</evidence>
<dbReference type="OrthoDB" id="429841at2759"/>
<dbReference type="PANTHER" id="PTHR16036:SF2">
    <property type="entry name" value="TRNA ENDONUCLEASE ANKZF1"/>
    <property type="match status" value="1"/>
</dbReference>
<comment type="domain">
    <text evidence="14">The VLRF1 domain mediates binding to the 60S ribosomal subunit.</text>
</comment>
<dbReference type="GO" id="GO:0036503">
    <property type="term" value="P:ERAD pathway"/>
    <property type="evidence" value="ECO:0007669"/>
    <property type="project" value="TreeGrafter"/>
</dbReference>
<comment type="similarity">
    <text evidence="2 14">Belongs to the ANKZF1/VMS1 family.</text>
</comment>
<dbReference type="Pfam" id="PF18716">
    <property type="entry name" value="VATC"/>
    <property type="match status" value="1"/>
</dbReference>
<organism evidence="17 18">
    <name type="scientific">Paramuricea clavata</name>
    <name type="common">Red gorgonian</name>
    <name type="synonym">Violescent sea-whip</name>
    <dbReference type="NCBI Taxonomy" id="317549"/>
    <lineage>
        <taxon>Eukaryota</taxon>
        <taxon>Metazoa</taxon>
        <taxon>Cnidaria</taxon>
        <taxon>Anthozoa</taxon>
        <taxon>Octocorallia</taxon>
        <taxon>Malacalcyonacea</taxon>
        <taxon>Plexauridae</taxon>
        <taxon>Paramuricea</taxon>
    </lineage>
</organism>
<evidence type="ECO:0000256" key="8">
    <source>
        <dbReference type="ARBA" id="ARBA00022771"/>
    </source>
</evidence>
<dbReference type="AlphaFoldDB" id="A0A6S7FWZ7"/>
<evidence type="ECO:0000256" key="6">
    <source>
        <dbReference type="ARBA" id="ARBA00022737"/>
    </source>
</evidence>
<evidence type="ECO:0000256" key="2">
    <source>
        <dbReference type="ARBA" id="ARBA00009262"/>
    </source>
</evidence>
<evidence type="ECO:0000256" key="3">
    <source>
        <dbReference type="ARBA" id="ARBA00022490"/>
    </source>
</evidence>
<feature type="compositionally biased region" description="Basic and acidic residues" evidence="15">
    <location>
        <begin position="569"/>
        <end position="582"/>
    </location>
</feature>
<feature type="region of interest" description="Disordered" evidence="15">
    <location>
        <begin position="344"/>
        <end position="385"/>
    </location>
</feature>
<dbReference type="Proteomes" id="UP001152795">
    <property type="component" value="Unassembled WGS sequence"/>
</dbReference>
<evidence type="ECO:0000256" key="4">
    <source>
        <dbReference type="ARBA" id="ARBA00022722"/>
    </source>
</evidence>
<evidence type="ECO:0000256" key="13">
    <source>
        <dbReference type="PROSITE-ProRule" id="PRU00023"/>
    </source>
</evidence>
<dbReference type="GO" id="GO:0005737">
    <property type="term" value="C:cytoplasm"/>
    <property type="evidence" value="ECO:0007669"/>
    <property type="project" value="UniProtKB-SubCell"/>
</dbReference>
<name>A0A6S7FWZ7_PARCT</name>
<comment type="subcellular location">
    <subcellularLocation>
        <location evidence="1">Cytoplasm</location>
    </subcellularLocation>
</comment>
<proteinExistence type="inferred from homology"/>
<feature type="non-terminal residue" evidence="17">
    <location>
        <position position="678"/>
    </location>
</feature>
<feature type="compositionally biased region" description="Polar residues" evidence="15">
    <location>
        <begin position="344"/>
        <end position="363"/>
    </location>
</feature>
<dbReference type="SMART" id="SM00248">
    <property type="entry name" value="ANK"/>
    <property type="match status" value="2"/>
</dbReference>
<dbReference type="SUPFAM" id="SSF48403">
    <property type="entry name" value="Ankyrin repeat"/>
    <property type="match status" value="1"/>
</dbReference>
<gene>
    <name evidence="17" type="ORF">PACLA_8A037969</name>
</gene>
<evidence type="ECO:0000313" key="17">
    <source>
        <dbReference type="EMBL" id="CAB3984684.1"/>
    </source>
</evidence>
<keyword evidence="10" id="KW-0862">Zinc</keyword>
<dbReference type="Pfam" id="PF18826">
    <property type="entry name" value="bVLRF1"/>
    <property type="match status" value="1"/>
</dbReference>
<feature type="domain" description="VLRF1" evidence="16">
    <location>
        <begin position="150"/>
        <end position="293"/>
    </location>
</feature>
<feature type="compositionally biased region" description="Basic residues" evidence="15">
    <location>
        <begin position="583"/>
        <end position="594"/>
    </location>
</feature>
<evidence type="ECO:0000259" key="16">
    <source>
        <dbReference type="PROSITE" id="PS52044"/>
    </source>
</evidence>
<dbReference type="Gene3D" id="1.25.40.20">
    <property type="entry name" value="Ankyrin repeat-containing domain"/>
    <property type="match status" value="1"/>
</dbReference>
<sequence>KENDVDISKTDGKSCTLCGATFSTLEEQRGHFKLDWHKYNIKQRLLLRDPVNEDVFEEMISGELSSISGSESDSAEEVLTTGNPESIPLMTLSILPDERKIHTEVDRSNPKVYFVNESGIHMSLFREVVYGTKEMLTCEEIESRIQNLSQEKFWLILMTGGGHFAGAVFSGNDVVVSKTFHRYTVRAKRGTAQGIRDNKQGGHAPRSAGASLRRYNEAALVQDIQNILESWSEHIEKCSKMFMRVPNNYKWIFFAGKKPPFGKDDFRIRGIPFATRRATFKELENVHRKLSTVIIEEKYLQRTKEMTNKDRLENNKEKIARDRKVTEDLENSREISVDEISTIAQETDNVEDQSQCQLENSNDSVKKKPKNERISKKENQKTKMEQKKKEVIPKIWIELYEAVDSGNVEKTRNIMEEIKNQDSLKHEYHISSTVLDSVEESRTYCTSGENNSEIEGSQGINNKEDIKDCKKLEKDNIRYECVQDILNQSFESYDETLLHLASRLGQADIVNILLEAGGNPTIKSSEGRLPYNVAKDKETRNIFRRFMAAYPDKYDYNEARIPSALTTEMEEKERQKAAEKKKAQSKARKQRVKEKKAEERQKEEEKLRKEKEENEKKWFQNLSDREKRAVAAERRLGNICFNCSRSLQGLVPFERLSNKYCSTECVQKHRQIMQTAVK</sequence>
<evidence type="ECO:0000256" key="14">
    <source>
        <dbReference type="PROSITE-ProRule" id="PRU01389"/>
    </source>
</evidence>
<dbReference type="PROSITE" id="PS50088">
    <property type="entry name" value="ANK_REPEAT"/>
    <property type="match status" value="1"/>
</dbReference>
<evidence type="ECO:0000256" key="15">
    <source>
        <dbReference type="SAM" id="MobiDB-lite"/>
    </source>
</evidence>
<dbReference type="InterPro" id="IPR041175">
    <property type="entry name" value="VLRF1/Vms1"/>
</dbReference>
<keyword evidence="8" id="KW-0863">Zinc-finger</keyword>
<feature type="region of interest" description="Disordered" evidence="15">
    <location>
        <begin position="568"/>
        <end position="615"/>
    </location>
</feature>
<dbReference type="PROSITE" id="PS50297">
    <property type="entry name" value="ANK_REP_REGION"/>
    <property type="match status" value="1"/>
</dbReference>